<dbReference type="AlphaFoldDB" id="S7VIY9"/>
<accession>S7VIY9</accession>
<dbReference type="CDD" id="cd05237">
    <property type="entry name" value="UDP_invert_4-6DH_SDR_e"/>
    <property type="match status" value="1"/>
</dbReference>
<dbReference type="PANTHER" id="PTHR43318">
    <property type="entry name" value="UDP-N-ACETYLGLUCOSAMINE 4,6-DEHYDRATASE"/>
    <property type="match status" value="1"/>
</dbReference>
<dbReference type="InterPro" id="IPR036291">
    <property type="entry name" value="NAD(P)-bd_dom_sf"/>
</dbReference>
<evidence type="ECO:0000313" key="4">
    <source>
        <dbReference type="Proteomes" id="UP000014974"/>
    </source>
</evidence>
<comment type="caution">
    <text evidence="3">The sequence shown here is derived from an EMBL/GenBank/DDBJ whole genome shotgun (WGS) entry which is preliminary data.</text>
</comment>
<dbReference type="Proteomes" id="UP000014974">
    <property type="component" value="Unassembled WGS sequence"/>
</dbReference>
<protein>
    <submittedName>
        <fullName evidence="3">UDP-N-acetylglucosamine 4,6-dehydratase</fullName>
        <ecNumber evidence="3">4.2.1.-</ecNumber>
    </submittedName>
</protein>
<reference evidence="3 4" key="1">
    <citation type="journal article" date="2013" name="Genome Announc.">
        <title>Draft Genome Sequence of Cyclobacterium qasimii Strain M12-11BT, Isolated from Arctic Marine Sediment.</title>
        <authorList>
            <person name="Shivaji S."/>
            <person name="Ara S."/>
            <person name="Singh A."/>
            <person name="Kumar Pinnaka A."/>
        </authorList>
    </citation>
    <scope>NUCLEOTIDE SEQUENCE [LARGE SCALE GENOMIC DNA]</scope>
    <source>
        <strain evidence="3 4">M12-11B</strain>
    </source>
</reference>
<name>S7VIY9_9BACT</name>
<evidence type="ECO:0000259" key="2">
    <source>
        <dbReference type="Pfam" id="PF02719"/>
    </source>
</evidence>
<dbReference type="PATRIC" id="fig|641524.5.peg.1135"/>
<keyword evidence="3" id="KW-0456">Lyase</keyword>
<dbReference type="Pfam" id="PF13727">
    <property type="entry name" value="CoA_binding_3"/>
    <property type="match status" value="1"/>
</dbReference>
<dbReference type="Gene3D" id="3.40.50.720">
    <property type="entry name" value="NAD(P)-binding Rossmann-like Domain"/>
    <property type="match status" value="2"/>
</dbReference>
<evidence type="ECO:0000256" key="1">
    <source>
        <dbReference type="ARBA" id="ARBA00007430"/>
    </source>
</evidence>
<evidence type="ECO:0000313" key="3">
    <source>
        <dbReference type="EMBL" id="EPR69946.1"/>
    </source>
</evidence>
<dbReference type="EC" id="4.2.1.-" evidence="3"/>
<dbReference type="Pfam" id="PF02719">
    <property type="entry name" value="Polysacc_synt_2"/>
    <property type="match status" value="1"/>
</dbReference>
<dbReference type="InterPro" id="IPR051203">
    <property type="entry name" value="Polysaccharide_Synthase-Rel"/>
</dbReference>
<dbReference type="EMBL" id="ATNM01000052">
    <property type="protein sequence ID" value="EPR69946.1"/>
    <property type="molecule type" value="Genomic_DNA"/>
</dbReference>
<gene>
    <name evidence="3" type="ORF">ADICYQ_1142</name>
</gene>
<dbReference type="GO" id="GO:0016829">
    <property type="term" value="F:lyase activity"/>
    <property type="evidence" value="ECO:0007669"/>
    <property type="project" value="UniProtKB-KW"/>
</dbReference>
<dbReference type="eggNOG" id="COG1086">
    <property type="taxonomic scope" value="Bacteria"/>
</dbReference>
<comment type="similarity">
    <text evidence="1">Belongs to the polysaccharide synthase family.</text>
</comment>
<dbReference type="RefSeq" id="WP_020893045.1">
    <property type="nucleotide sequence ID" value="NZ_ATNM01000052.1"/>
</dbReference>
<sequence>MLVIASVLTLSLLMVYRLFVKEVFRFIKNNGEPNLPEKDVLIFGAGEAGILIHNAILKNSHYKFNVHGFLDDDASKRKKKIEGMRVHGGLEMLDTLVKEKGVKELIISVLELSPARKREIIDRCITLNIHALTITPVNEWVDGGAKQGSIREVNIEDLLSRDAIMLKNKNVASYFSGKTILVTGAAGSIGSEICKQVARANPGFLIMLDKAESPLHDQEIRLESEFEDLAMQTVLADVTDEDTLDHLMKTYRPEVIFHAAAYKHVPMMERYPAQAVRCNVLGTKTVADLAVKYGVEKFVLVSTDKAVNPTNVMGASKRIAEMYIQSLDKKLRESNQGGTRFITTRFGNVLGSNGSVIPLFKEQIKKGGPLTVTDAAVTRYFMTIPEACDLVLEAGVMGNGGEIFVFDMGEPVKIIDLARKMIHLSGKKPDVDIMIRITGLRPGEKLYEEVLNDQEKTIETHHAKIQIAQVRPGVYKDVNLEVALLLDMEGNEGEMTLVGQMKKLVPEFLSHKSRFEAIDQKAIAEEIKP</sequence>
<dbReference type="SUPFAM" id="SSF51735">
    <property type="entry name" value="NAD(P)-binding Rossmann-fold domains"/>
    <property type="match status" value="2"/>
</dbReference>
<feature type="domain" description="Polysaccharide biosynthesis protein CapD-like" evidence="2">
    <location>
        <begin position="180"/>
        <end position="468"/>
    </location>
</feature>
<dbReference type="PANTHER" id="PTHR43318:SF1">
    <property type="entry name" value="POLYSACCHARIDE BIOSYNTHESIS PROTEIN EPSC-RELATED"/>
    <property type="match status" value="1"/>
</dbReference>
<dbReference type="InterPro" id="IPR003869">
    <property type="entry name" value="Polysac_CapD-like"/>
</dbReference>
<proteinExistence type="inferred from homology"/>
<dbReference type="STRING" id="641524.ADICYQ_1142"/>
<organism evidence="3 4">
    <name type="scientific">Cyclobacterium qasimii M12-11B</name>
    <dbReference type="NCBI Taxonomy" id="641524"/>
    <lineage>
        <taxon>Bacteria</taxon>
        <taxon>Pseudomonadati</taxon>
        <taxon>Bacteroidota</taxon>
        <taxon>Cytophagia</taxon>
        <taxon>Cytophagales</taxon>
        <taxon>Cyclobacteriaceae</taxon>
        <taxon>Cyclobacterium</taxon>
    </lineage>
</organism>